<reference evidence="2" key="2">
    <citation type="journal article" date="2024" name="Antonie Van Leeuwenhoek">
        <title>Roseihalotalea indica gen. nov., sp. nov., a halophilic Bacteroidetes from mesopelagic Southwest Indian Ocean with higher carbohydrate metabolic potential.</title>
        <authorList>
            <person name="Chen B."/>
            <person name="Zhang M."/>
            <person name="Lin D."/>
            <person name="Ye J."/>
            <person name="Tang K."/>
        </authorList>
    </citation>
    <scope>NUCLEOTIDE SEQUENCE</scope>
    <source>
        <strain evidence="2">TK19036</strain>
    </source>
</reference>
<accession>A0AA49GMS2</accession>
<name>A0AA49GMS2_9BACT</name>
<feature type="domain" description="IraD/Gp25-like" evidence="1">
    <location>
        <begin position="24"/>
        <end position="128"/>
    </location>
</feature>
<dbReference type="Pfam" id="PF04965">
    <property type="entry name" value="GPW_gp25"/>
    <property type="match status" value="1"/>
</dbReference>
<dbReference type="AlphaFoldDB" id="A0AA49GMS2"/>
<dbReference type="InterPro" id="IPR007048">
    <property type="entry name" value="IraD/Gp25-like"/>
</dbReference>
<organism evidence="2">
    <name type="scientific">Roseihalotalea indica</name>
    <dbReference type="NCBI Taxonomy" id="2867963"/>
    <lineage>
        <taxon>Bacteria</taxon>
        <taxon>Pseudomonadati</taxon>
        <taxon>Bacteroidota</taxon>
        <taxon>Cytophagia</taxon>
        <taxon>Cytophagales</taxon>
        <taxon>Catalimonadaceae</taxon>
        <taxon>Roseihalotalea</taxon>
    </lineage>
</organism>
<evidence type="ECO:0000313" key="2">
    <source>
        <dbReference type="EMBL" id="WKN35101.1"/>
    </source>
</evidence>
<evidence type="ECO:0000259" key="1">
    <source>
        <dbReference type="Pfam" id="PF04965"/>
    </source>
</evidence>
<dbReference type="SUPFAM" id="SSF160719">
    <property type="entry name" value="gpW/gp25-like"/>
    <property type="match status" value="1"/>
</dbReference>
<dbReference type="Gene3D" id="3.10.450.40">
    <property type="match status" value="1"/>
</dbReference>
<gene>
    <name evidence="2" type="ORF">K4G66_22245</name>
</gene>
<reference evidence="2" key="1">
    <citation type="journal article" date="2023" name="Comput. Struct. Biotechnol. J.">
        <title>Discovery of a novel marine Bacteroidetes with a rich repertoire of carbohydrate-active enzymes.</title>
        <authorList>
            <person name="Chen B."/>
            <person name="Liu G."/>
            <person name="Chen Q."/>
            <person name="Wang H."/>
            <person name="Liu L."/>
            <person name="Tang K."/>
        </authorList>
    </citation>
    <scope>NUCLEOTIDE SEQUENCE</scope>
    <source>
        <strain evidence="2">TK19036</strain>
    </source>
</reference>
<protein>
    <submittedName>
        <fullName evidence="2">GPW/gp25 family protein</fullName>
    </submittedName>
</protein>
<sequence length="145" mass="17396">MRPYYQLPLQFGNLIQKKRHGLCSLEDSIRQHIHLIIKTHYHEYRFDPNYGCYIWDKDFDNIQSVSKWKDELEDLVLQSLNAYEKRLANIQVNITVDEPETIDPRTNKTIRHRKRITIQVQGAMKKTNQLMRHTEHMFFSPLSLA</sequence>
<dbReference type="EMBL" id="CP120682">
    <property type="protein sequence ID" value="WKN35101.1"/>
    <property type="molecule type" value="Genomic_DNA"/>
</dbReference>
<proteinExistence type="predicted"/>